<dbReference type="GO" id="GO:0003987">
    <property type="term" value="F:acetate-CoA ligase activity"/>
    <property type="evidence" value="ECO:0007669"/>
    <property type="project" value="UniProtKB-EC"/>
</dbReference>
<dbReference type="InterPro" id="IPR025110">
    <property type="entry name" value="AMP-bd_C"/>
</dbReference>
<gene>
    <name evidence="2" type="primary">prpE_1</name>
    <name evidence="2" type="ORF">NCTC8500_04338</name>
</gene>
<evidence type="ECO:0000313" key="2">
    <source>
        <dbReference type="EMBL" id="STM40487.1"/>
    </source>
</evidence>
<keyword evidence="2" id="KW-0436">Ligase</keyword>
<dbReference type="FunFam" id="3.30.300.30:FF:000045">
    <property type="entry name" value="Propionate--CoA ligase"/>
    <property type="match status" value="1"/>
</dbReference>
<dbReference type="AlphaFoldDB" id="A0A377DXM8"/>
<protein>
    <submittedName>
        <fullName evidence="2">Propionate--coA ligase</fullName>
        <ecNumber evidence="2">6.2.1.1</ecNumber>
        <ecNumber evidence="2">6.2.1.17</ecNumber>
    </submittedName>
</protein>
<dbReference type="InterPro" id="IPR042099">
    <property type="entry name" value="ANL_N_sf"/>
</dbReference>
<proteinExistence type="predicted"/>
<dbReference type="EC" id="6.2.1.17" evidence="2"/>
<organism evidence="2 3">
    <name type="scientific">Escherichia coli</name>
    <dbReference type="NCBI Taxonomy" id="562"/>
    <lineage>
        <taxon>Bacteria</taxon>
        <taxon>Pseudomonadati</taxon>
        <taxon>Pseudomonadota</taxon>
        <taxon>Gammaproteobacteria</taxon>
        <taxon>Enterobacterales</taxon>
        <taxon>Enterobacteriaceae</taxon>
        <taxon>Escherichia</taxon>
    </lineage>
</organism>
<feature type="domain" description="AMP-binding enzyme C-terminal" evidence="1">
    <location>
        <begin position="94"/>
        <end position="177"/>
    </location>
</feature>
<evidence type="ECO:0000259" key="1">
    <source>
        <dbReference type="Pfam" id="PF13193"/>
    </source>
</evidence>
<dbReference type="EC" id="6.2.1.1" evidence="2"/>
<dbReference type="SUPFAM" id="SSF56801">
    <property type="entry name" value="Acetyl-CoA synthetase-like"/>
    <property type="match status" value="1"/>
</dbReference>
<dbReference type="PANTHER" id="PTHR43347">
    <property type="entry name" value="ACYL-COA SYNTHETASE"/>
    <property type="match status" value="1"/>
</dbReference>
<name>A0A377DXM8_ECOLX</name>
<dbReference type="Pfam" id="PF13193">
    <property type="entry name" value="AMP-binding_C"/>
    <property type="match status" value="1"/>
</dbReference>
<dbReference type="GO" id="GO:0050218">
    <property type="term" value="F:propionate-CoA ligase activity"/>
    <property type="evidence" value="ECO:0007669"/>
    <property type="project" value="UniProtKB-EC"/>
</dbReference>
<evidence type="ECO:0000313" key="3">
    <source>
        <dbReference type="Proteomes" id="UP000254429"/>
    </source>
</evidence>
<dbReference type="EMBL" id="UGFG01000001">
    <property type="protein sequence ID" value="STM40487.1"/>
    <property type="molecule type" value="Genomic_DNA"/>
</dbReference>
<accession>A0A377DXM8</accession>
<dbReference type="Gene3D" id="3.40.50.12780">
    <property type="entry name" value="N-terminal domain of ligase-like"/>
    <property type="match status" value="1"/>
</dbReference>
<dbReference type="Gene3D" id="3.30.300.30">
    <property type="match status" value="1"/>
</dbReference>
<dbReference type="Proteomes" id="UP000254429">
    <property type="component" value="Unassembled WGS sequence"/>
</dbReference>
<reference evidence="2 3" key="1">
    <citation type="submission" date="2018-06" db="EMBL/GenBank/DDBJ databases">
        <authorList>
            <consortium name="Pathogen Informatics"/>
            <person name="Doyle S."/>
        </authorList>
    </citation>
    <scope>NUCLEOTIDE SEQUENCE [LARGE SCALE GENOMIC DNA]</scope>
    <source>
        <strain evidence="2 3">NCTC8500</strain>
    </source>
</reference>
<sequence>MYGYNVQLLNEVTGEPCGVNEKGMLVVEGPLPPGCIQTIWGDDGRFVKTYWSLFSRPVYATFDWGIRDADGYHFILGRTDDVINVAGHRLGTREIEESISSHPGVAEVAVVGVKDALKGQVAVAFVIPKESDSLEDRDVAHSQEKAIMALVDSQIGNFGRPAHVWFVSQLPKTRSGKMLRRTIQAICEGRDPGDLTTIDDPASLDQIRQAMEV</sequence>
<dbReference type="InterPro" id="IPR045851">
    <property type="entry name" value="AMP-bd_C_sf"/>
</dbReference>
<dbReference type="PANTHER" id="PTHR43347:SF3">
    <property type="entry name" value="ACYL-COA SYNTHETASE SHORT-CHAIN FAMILY MEMBER 3, MITOCHONDRIAL"/>
    <property type="match status" value="1"/>
</dbReference>